<evidence type="ECO:0000256" key="1">
    <source>
        <dbReference type="ARBA" id="ARBA00023211"/>
    </source>
</evidence>
<dbReference type="SUPFAM" id="SSF54975">
    <property type="entry name" value="Acylphosphatase/BLUF domain-like"/>
    <property type="match status" value="1"/>
</dbReference>
<gene>
    <name evidence="7" type="ORF">SAMN05216212_3034</name>
</gene>
<comment type="similarity">
    <text evidence="4">Belongs to the acylphosphatase family.</text>
</comment>
<dbReference type="OrthoDB" id="9803907at2"/>
<dbReference type="EC" id="3.6.1.7" evidence="3"/>
<dbReference type="GO" id="GO:0009432">
    <property type="term" value="P:SOS response"/>
    <property type="evidence" value="ECO:0007669"/>
    <property type="project" value="TreeGrafter"/>
</dbReference>
<keyword evidence="3" id="KW-0378">Hydrolase</keyword>
<dbReference type="Proteomes" id="UP000199305">
    <property type="component" value="Unassembled WGS sequence"/>
</dbReference>
<dbReference type="PROSITE" id="PS00151">
    <property type="entry name" value="ACYLPHOSPHATASE_2"/>
    <property type="match status" value="1"/>
</dbReference>
<dbReference type="GO" id="GO:0005524">
    <property type="term" value="F:ATP binding"/>
    <property type="evidence" value="ECO:0007669"/>
    <property type="project" value="UniProtKB-UniRule"/>
</dbReference>
<dbReference type="PROSITE" id="PS50975">
    <property type="entry name" value="ATP_GRASP"/>
    <property type="match status" value="1"/>
</dbReference>
<keyword evidence="7" id="KW-0436">Ligase</keyword>
<dbReference type="Pfam" id="PF02655">
    <property type="entry name" value="ATP-grasp_3"/>
    <property type="match status" value="1"/>
</dbReference>
<feature type="active site" evidence="3">
    <location>
        <position position="607"/>
    </location>
</feature>
<dbReference type="InterPro" id="IPR011761">
    <property type="entry name" value="ATP-grasp"/>
</dbReference>
<dbReference type="InterPro" id="IPR036046">
    <property type="entry name" value="Acylphosphatase-like_dom_sf"/>
</dbReference>
<evidence type="ECO:0000313" key="8">
    <source>
        <dbReference type="Proteomes" id="UP000199305"/>
    </source>
</evidence>
<dbReference type="AlphaFoldDB" id="A0A1G9E665"/>
<feature type="active site" evidence="3">
    <location>
        <position position="589"/>
    </location>
</feature>
<dbReference type="PROSITE" id="PS51160">
    <property type="entry name" value="ACYLPHOSPHATASE_3"/>
    <property type="match status" value="1"/>
</dbReference>
<dbReference type="GO" id="GO:0046872">
    <property type="term" value="F:metal ion binding"/>
    <property type="evidence" value="ECO:0007669"/>
    <property type="project" value="InterPro"/>
</dbReference>
<dbReference type="RefSeq" id="WP_091516278.1">
    <property type="nucleotide sequence ID" value="NZ_FNFH01000007.1"/>
</dbReference>
<evidence type="ECO:0000256" key="2">
    <source>
        <dbReference type="PROSITE-ProRule" id="PRU00409"/>
    </source>
</evidence>
<sequence>MMEHIPVGADKLFAVENDFSHSPLVDREGDIATALISAEAQQQELEVKRYKKLVFEVLNKHRRVTFLQNSPENSAVYSYCAKQKHIAKEIMARKGVAVPEGGVFTDIETAWEYVEALNSAVVIKPVDRAYGTGVTTDVRGREHFESAWDYASGYSKEVLVERFIPGYDLRVIVVGEKAVAACARIPANVVGDGQSTIQELVEQKNLQRERNPSLQTDMIKRFDLLEKSGRLLTDVPAAGEHIQLTSVANVSAGGDAVQLIDLVPAKVLEIAERAASCFPGLAQVGVDLMVNDRGPEVEARVIEINSNPGISDAVFPSYGRPVNVPEELLRFVFNRAEPETRDDSGDRLVPADPYAFAPRVRAPSREESEQAGYITQAAYTANLSVEHISPYIYRVGSGDESVMFYQGMPDRTNVISRKVSRDRKWLHELLAQAGLYDPAVTDGPTELCQYRLIVIDGRVVAGIDGGLYTGGKGGVSRYLEQRRDITESIHPEFVGAAIRAVGAAFKPYFAGVDILAEDIESAPGQQSWQVSDVMCNPNLSIHHFPTEGVGRDIASALLRSLFPNADRGGTPVRCIYAIVSGRVQGVGYRDWIQCLAVRHGVSGWVRNLPHGDVEIFLEGHVKAIDELLALAEQGPPRARVAAVTARDCPLTEQRAFLVYR</sequence>
<dbReference type="PANTHER" id="PTHR21621:SF0">
    <property type="entry name" value="BETA-CITRYLGLUTAMATE SYNTHASE B-RELATED"/>
    <property type="match status" value="1"/>
</dbReference>
<dbReference type="SUPFAM" id="SSF56059">
    <property type="entry name" value="Glutathione synthetase ATP-binding domain-like"/>
    <property type="match status" value="1"/>
</dbReference>
<keyword evidence="2" id="KW-0547">Nucleotide-binding</keyword>
<keyword evidence="8" id="KW-1185">Reference proteome</keyword>
<dbReference type="Gene3D" id="3.30.70.100">
    <property type="match status" value="1"/>
</dbReference>
<dbReference type="GO" id="GO:0003998">
    <property type="term" value="F:acylphosphatase activity"/>
    <property type="evidence" value="ECO:0007669"/>
    <property type="project" value="UniProtKB-EC"/>
</dbReference>
<reference evidence="8" key="1">
    <citation type="submission" date="2016-10" db="EMBL/GenBank/DDBJ databases">
        <authorList>
            <person name="Varghese N."/>
            <person name="Submissions S."/>
        </authorList>
    </citation>
    <scope>NUCLEOTIDE SEQUENCE [LARGE SCALE GENOMIC DNA]</scope>
    <source>
        <strain evidence="8">CGMCC 1.10658</strain>
    </source>
</reference>
<evidence type="ECO:0000259" key="5">
    <source>
        <dbReference type="PROSITE" id="PS50975"/>
    </source>
</evidence>
<name>A0A1G9E665_9GAMM</name>
<evidence type="ECO:0000259" key="6">
    <source>
        <dbReference type="PROSITE" id="PS51160"/>
    </source>
</evidence>
<dbReference type="InterPro" id="IPR003806">
    <property type="entry name" value="ATP-grasp_PylC-type"/>
</dbReference>
<comment type="catalytic activity">
    <reaction evidence="3">
        <text>an acyl phosphate + H2O = a carboxylate + phosphate + H(+)</text>
        <dbReference type="Rhea" id="RHEA:14965"/>
        <dbReference type="ChEBI" id="CHEBI:15377"/>
        <dbReference type="ChEBI" id="CHEBI:15378"/>
        <dbReference type="ChEBI" id="CHEBI:29067"/>
        <dbReference type="ChEBI" id="CHEBI:43474"/>
        <dbReference type="ChEBI" id="CHEBI:59918"/>
        <dbReference type="EC" id="3.6.1.7"/>
    </reaction>
</comment>
<dbReference type="EMBL" id="FNFH01000007">
    <property type="protein sequence ID" value="SDK71593.1"/>
    <property type="molecule type" value="Genomic_DNA"/>
</dbReference>
<evidence type="ECO:0000313" key="7">
    <source>
        <dbReference type="EMBL" id="SDK71593.1"/>
    </source>
</evidence>
<protein>
    <recommendedName>
        <fullName evidence="3">acylphosphatase</fullName>
        <ecNumber evidence="3">3.6.1.7</ecNumber>
    </recommendedName>
</protein>
<dbReference type="Gene3D" id="3.30.470.20">
    <property type="entry name" value="ATP-grasp fold, B domain"/>
    <property type="match status" value="2"/>
</dbReference>
<dbReference type="InterPro" id="IPR001792">
    <property type="entry name" value="Acylphosphatase-like_dom"/>
</dbReference>
<keyword evidence="1" id="KW-0464">Manganese</keyword>
<keyword evidence="2" id="KW-0067">ATP-binding</keyword>
<dbReference type="PANTHER" id="PTHR21621">
    <property type="entry name" value="RIBOSOMAL PROTEIN S6 MODIFICATION PROTEIN"/>
    <property type="match status" value="1"/>
</dbReference>
<dbReference type="InterPro" id="IPR017968">
    <property type="entry name" value="Acylphosphatase_CS"/>
</dbReference>
<evidence type="ECO:0000256" key="4">
    <source>
        <dbReference type="RuleBase" id="RU004168"/>
    </source>
</evidence>
<proteinExistence type="inferred from homology"/>
<dbReference type="Pfam" id="PF00708">
    <property type="entry name" value="Acylphosphatase"/>
    <property type="match status" value="1"/>
</dbReference>
<feature type="domain" description="Acylphosphatase-like" evidence="6">
    <location>
        <begin position="574"/>
        <end position="660"/>
    </location>
</feature>
<organism evidence="7 8">
    <name type="scientific">Microbulbifer yueqingensis</name>
    <dbReference type="NCBI Taxonomy" id="658219"/>
    <lineage>
        <taxon>Bacteria</taxon>
        <taxon>Pseudomonadati</taxon>
        <taxon>Pseudomonadota</taxon>
        <taxon>Gammaproteobacteria</taxon>
        <taxon>Cellvibrionales</taxon>
        <taxon>Microbulbiferaceae</taxon>
        <taxon>Microbulbifer</taxon>
    </lineage>
</organism>
<dbReference type="GO" id="GO:0018169">
    <property type="term" value="F:ribosomal S6-glutamic acid ligase activity"/>
    <property type="evidence" value="ECO:0007669"/>
    <property type="project" value="TreeGrafter"/>
</dbReference>
<evidence type="ECO:0000256" key="3">
    <source>
        <dbReference type="PROSITE-ProRule" id="PRU00520"/>
    </source>
</evidence>
<dbReference type="STRING" id="658219.SAMN05216212_3034"/>
<accession>A0A1G9E665</accession>
<dbReference type="GO" id="GO:0005737">
    <property type="term" value="C:cytoplasm"/>
    <property type="evidence" value="ECO:0007669"/>
    <property type="project" value="TreeGrafter"/>
</dbReference>
<feature type="domain" description="ATP-grasp" evidence="5">
    <location>
        <begin position="88"/>
        <end position="333"/>
    </location>
</feature>